<evidence type="ECO:0000256" key="1">
    <source>
        <dbReference type="SAM" id="MobiDB-lite"/>
    </source>
</evidence>
<comment type="caution">
    <text evidence="2">The sequence shown here is derived from an EMBL/GenBank/DDBJ whole genome shotgun (WGS) entry which is preliminary data.</text>
</comment>
<protein>
    <submittedName>
        <fullName evidence="2">Uncharacterized protein</fullName>
    </submittedName>
</protein>
<feature type="compositionally biased region" description="Basic and acidic residues" evidence="1">
    <location>
        <begin position="94"/>
        <end position="111"/>
    </location>
</feature>
<name>A0AA40K3S3_9PEZI</name>
<sequence>MSFSGVFYSTRRPPANSKKPTSARFSHQTLTEVLQGGKVTGGKKSRSCTKCSSSPDMNIFCLTIPTVNKHESMIKKSHPHSLAALQPDRRQKKRAADDELQKPTLMHRETVSKTNESRYGSATVAQAASQASLESTRANHDICVPEDGGRRGMGRPFGEPSSAMSTRQAHGTGEVGFNVLLSVFRCLSESGVAATSRWFPNAARPPWWTFSALAWHVIVGWQVPHWWGRVVFVETGWACYFGCWTAAIRSKFRVLVASWYFAAVLRILGFISRLKSCGDLLLVSLSMPSLVMQSIRNQEFRPAAETWKAPALES</sequence>
<organism evidence="2 3">
    <name type="scientific">Apiosordaria backusii</name>
    <dbReference type="NCBI Taxonomy" id="314023"/>
    <lineage>
        <taxon>Eukaryota</taxon>
        <taxon>Fungi</taxon>
        <taxon>Dikarya</taxon>
        <taxon>Ascomycota</taxon>
        <taxon>Pezizomycotina</taxon>
        <taxon>Sordariomycetes</taxon>
        <taxon>Sordariomycetidae</taxon>
        <taxon>Sordariales</taxon>
        <taxon>Lasiosphaeriaceae</taxon>
        <taxon>Apiosordaria</taxon>
    </lineage>
</organism>
<feature type="compositionally biased region" description="Polar residues" evidence="1">
    <location>
        <begin position="112"/>
        <end position="121"/>
    </location>
</feature>
<dbReference type="Proteomes" id="UP001172159">
    <property type="component" value="Unassembled WGS sequence"/>
</dbReference>
<accession>A0AA40K3S3</accession>
<proteinExistence type="predicted"/>
<evidence type="ECO:0000313" key="2">
    <source>
        <dbReference type="EMBL" id="KAK0744856.1"/>
    </source>
</evidence>
<feature type="region of interest" description="Disordered" evidence="1">
    <location>
        <begin position="74"/>
        <end position="121"/>
    </location>
</feature>
<gene>
    <name evidence="2" type="ORF">B0T21DRAFT_94120</name>
</gene>
<feature type="region of interest" description="Disordered" evidence="1">
    <location>
        <begin position="1"/>
        <end position="24"/>
    </location>
</feature>
<dbReference type="AlphaFoldDB" id="A0AA40K3S3"/>
<evidence type="ECO:0000313" key="3">
    <source>
        <dbReference type="Proteomes" id="UP001172159"/>
    </source>
</evidence>
<dbReference type="EMBL" id="JAUKTV010000002">
    <property type="protein sequence ID" value="KAK0744856.1"/>
    <property type="molecule type" value="Genomic_DNA"/>
</dbReference>
<reference evidence="2" key="1">
    <citation type="submission" date="2023-06" db="EMBL/GenBank/DDBJ databases">
        <title>Genome-scale phylogeny and comparative genomics of the fungal order Sordariales.</title>
        <authorList>
            <consortium name="Lawrence Berkeley National Laboratory"/>
            <person name="Hensen N."/>
            <person name="Bonometti L."/>
            <person name="Westerberg I."/>
            <person name="Brannstrom I.O."/>
            <person name="Guillou S."/>
            <person name="Cros-Aarteil S."/>
            <person name="Calhoun S."/>
            <person name="Haridas S."/>
            <person name="Kuo A."/>
            <person name="Mondo S."/>
            <person name="Pangilinan J."/>
            <person name="Riley R."/>
            <person name="Labutti K."/>
            <person name="Andreopoulos B."/>
            <person name="Lipzen A."/>
            <person name="Chen C."/>
            <person name="Yanf M."/>
            <person name="Daum C."/>
            <person name="Ng V."/>
            <person name="Clum A."/>
            <person name="Steindorff A."/>
            <person name="Ohm R."/>
            <person name="Martin F."/>
            <person name="Silar P."/>
            <person name="Natvig D."/>
            <person name="Lalanne C."/>
            <person name="Gautier V."/>
            <person name="Ament-Velasquez S.L."/>
            <person name="Kruys A."/>
            <person name="Hutchinson M.I."/>
            <person name="Powell A.J."/>
            <person name="Barry K."/>
            <person name="Miller A.N."/>
            <person name="Grigoriev I.V."/>
            <person name="Debuchy R."/>
            <person name="Gladieux P."/>
            <person name="Thoren M.H."/>
            <person name="Johannesson H."/>
        </authorList>
    </citation>
    <scope>NUCLEOTIDE SEQUENCE</scope>
    <source>
        <strain evidence="2">CBS 540.89</strain>
    </source>
</reference>
<keyword evidence="3" id="KW-1185">Reference proteome</keyword>